<proteinExistence type="predicted"/>
<name>A0A347WA17_9PROT</name>
<protein>
    <submittedName>
        <fullName evidence="1">Uncharacterized protein</fullName>
    </submittedName>
</protein>
<gene>
    <name evidence="1" type="ORF">CD178_00910</name>
</gene>
<accession>A0A347WA17</accession>
<dbReference type="AlphaFoldDB" id="A0A347WA17"/>
<sequence>MTRRKSVRRGLPSRFFSGISGAISAHSASRRSLAYSRSSLRYCARVISVQAILISSGSRKPMNHNLLKSLNSFSVRH</sequence>
<reference evidence="1 2" key="1">
    <citation type="submission" date="2017-08" db="EMBL/GenBank/DDBJ databases">
        <title>Complete genome sequence of Gluconacetobacter saccharivorans CV1 isolated from Fermented Vinegar.</title>
        <authorList>
            <person name="Kim S.-Y."/>
        </authorList>
    </citation>
    <scope>NUCLEOTIDE SEQUENCE [LARGE SCALE GENOMIC DNA]</scope>
    <source>
        <strain evidence="1 2">CV1</strain>
    </source>
</reference>
<keyword evidence="2" id="KW-1185">Reference proteome</keyword>
<organism evidence="1 2">
    <name type="scientific">Komagataeibacter saccharivorans</name>
    <dbReference type="NCBI Taxonomy" id="265959"/>
    <lineage>
        <taxon>Bacteria</taxon>
        <taxon>Pseudomonadati</taxon>
        <taxon>Pseudomonadota</taxon>
        <taxon>Alphaproteobacteria</taxon>
        <taxon>Acetobacterales</taxon>
        <taxon>Acetobacteraceae</taxon>
        <taxon>Komagataeibacter</taxon>
    </lineage>
</organism>
<dbReference type="KEGG" id="ksc:CD178_00910"/>
<dbReference type="Proteomes" id="UP000264120">
    <property type="component" value="Chromosome"/>
</dbReference>
<evidence type="ECO:0000313" key="1">
    <source>
        <dbReference type="EMBL" id="AXY21710.1"/>
    </source>
</evidence>
<evidence type="ECO:0000313" key="2">
    <source>
        <dbReference type="Proteomes" id="UP000264120"/>
    </source>
</evidence>
<dbReference type="EMBL" id="CP023036">
    <property type="protein sequence ID" value="AXY21710.1"/>
    <property type="molecule type" value="Genomic_DNA"/>
</dbReference>